<feature type="transmembrane region" description="Helical" evidence="1">
    <location>
        <begin position="82"/>
        <end position="107"/>
    </location>
</feature>
<accession>A0A8S1H227</accession>
<evidence type="ECO:0000256" key="1">
    <source>
        <dbReference type="SAM" id="Phobius"/>
    </source>
</evidence>
<keyword evidence="1" id="KW-1133">Transmembrane helix</keyword>
<organism evidence="2 3">
    <name type="scientific">Caenorhabditis auriculariae</name>
    <dbReference type="NCBI Taxonomy" id="2777116"/>
    <lineage>
        <taxon>Eukaryota</taxon>
        <taxon>Metazoa</taxon>
        <taxon>Ecdysozoa</taxon>
        <taxon>Nematoda</taxon>
        <taxon>Chromadorea</taxon>
        <taxon>Rhabditida</taxon>
        <taxon>Rhabditina</taxon>
        <taxon>Rhabditomorpha</taxon>
        <taxon>Rhabditoidea</taxon>
        <taxon>Rhabditidae</taxon>
        <taxon>Peloderinae</taxon>
        <taxon>Caenorhabditis</taxon>
    </lineage>
</organism>
<comment type="caution">
    <text evidence="2">The sequence shown here is derived from an EMBL/GenBank/DDBJ whole genome shotgun (WGS) entry which is preliminary data.</text>
</comment>
<feature type="transmembrane region" description="Helical" evidence="1">
    <location>
        <begin position="39"/>
        <end position="62"/>
    </location>
</feature>
<dbReference type="Proteomes" id="UP000835052">
    <property type="component" value="Unassembled WGS sequence"/>
</dbReference>
<dbReference type="InterPro" id="IPR019422">
    <property type="entry name" value="7TM_GPCR_serpentine_rcpt_Srh"/>
</dbReference>
<evidence type="ECO:0000313" key="3">
    <source>
        <dbReference type="Proteomes" id="UP000835052"/>
    </source>
</evidence>
<dbReference type="Pfam" id="PF10318">
    <property type="entry name" value="7TM_GPCR_Srh"/>
    <property type="match status" value="1"/>
</dbReference>
<keyword evidence="1" id="KW-0812">Transmembrane</keyword>
<dbReference type="EMBL" id="CAJGYM010000011">
    <property type="protein sequence ID" value="CAD6189605.1"/>
    <property type="molecule type" value="Genomic_DNA"/>
</dbReference>
<evidence type="ECO:0000313" key="2">
    <source>
        <dbReference type="EMBL" id="CAD6189605.1"/>
    </source>
</evidence>
<protein>
    <submittedName>
        <fullName evidence="2">Uncharacterized protein</fullName>
    </submittedName>
</protein>
<dbReference type="AlphaFoldDB" id="A0A8S1H227"/>
<proteinExistence type="predicted"/>
<sequence length="127" mass="14514">MSPTDQYTAKLKTIELLECIPPRIFTSCAFIMDTTLRTAWFLAAIAVIVISEVAFFFFHGIYVVNQQSSHVSKATKTLQKFFFYNLCAQTSIPMVFLCVPLVSVVWLTNTRSSMRGLFILQPEKYQI</sequence>
<name>A0A8S1H227_9PELO</name>
<keyword evidence="1" id="KW-0472">Membrane</keyword>
<keyword evidence="3" id="KW-1185">Reference proteome</keyword>
<reference evidence="2" key="1">
    <citation type="submission" date="2020-10" db="EMBL/GenBank/DDBJ databases">
        <authorList>
            <person name="Kikuchi T."/>
        </authorList>
    </citation>
    <scope>NUCLEOTIDE SEQUENCE</scope>
    <source>
        <strain evidence="2">NKZ352</strain>
    </source>
</reference>
<gene>
    <name evidence="2" type="ORF">CAUJ_LOCUS5524</name>
</gene>